<dbReference type="InterPro" id="IPR012677">
    <property type="entry name" value="Nucleotide-bd_a/b_plait_sf"/>
</dbReference>
<dbReference type="Proteomes" id="UP000509510">
    <property type="component" value="Chromosome II"/>
</dbReference>
<dbReference type="PANTHER" id="PTHR23295:SF6">
    <property type="entry name" value="NEOSIN, ISOFORM A"/>
    <property type="match status" value="1"/>
</dbReference>
<organism evidence="4 5">
    <name type="scientific">Talaromyces rugulosus</name>
    <name type="common">Penicillium rugulosum</name>
    <dbReference type="NCBI Taxonomy" id="121627"/>
    <lineage>
        <taxon>Eukaryota</taxon>
        <taxon>Fungi</taxon>
        <taxon>Dikarya</taxon>
        <taxon>Ascomycota</taxon>
        <taxon>Pezizomycotina</taxon>
        <taxon>Eurotiomycetes</taxon>
        <taxon>Eurotiomycetidae</taxon>
        <taxon>Eurotiales</taxon>
        <taxon>Trichocomaceae</taxon>
        <taxon>Talaromyces</taxon>
        <taxon>Talaromyces sect. Islandici</taxon>
    </lineage>
</organism>
<feature type="compositionally biased region" description="Low complexity" evidence="2">
    <location>
        <begin position="177"/>
        <end position="196"/>
    </location>
</feature>
<accession>A0A7H8QQC5</accession>
<feature type="compositionally biased region" description="Basic and acidic residues" evidence="2">
    <location>
        <begin position="519"/>
        <end position="538"/>
    </location>
</feature>
<dbReference type="InterPro" id="IPR034167">
    <property type="entry name" value="Nab3_RRM"/>
</dbReference>
<dbReference type="PANTHER" id="PTHR23295">
    <property type="entry name" value="NUCLEAR RECEPTOR COACTIVATOR 5-RELATED"/>
    <property type="match status" value="1"/>
</dbReference>
<dbReference type="Pfam" id="PF00076">
    <property type="entry name" value="RRM_1"/>
    <property type="match status" value="1"/>
</dbReference>
<evidence type="ECO:0000313" key="5">
    <source>
        <dbReference type="Proteomes" id="UP000509510"/>
    </source>
</evidence>
<name>A0A7H8QQC5_TALRU</name>
<feature type="region of interest" description="Disordered" evidence="2">
    <location>
        <begin position="177"/>
        <end position="334"/>
    </location>
</feature>
<dbReference type="GO" id="GO:0003723">
    <property type="term" value="F:RNA binding"/>
    <property type="evidence" value="ECO:0007669"/>
    <property type="project" value="UniProtKB-UniRule"/>
</dbReference>
<dbReference type="GeneID" id="55990769"/>
<gene>
    <name evidence="4" type="ORF">TRUGW13939_03264</name>
</gene>
<feature type="compositionally biased region" description="Basic and acidic residues" evidence="2">
    <location>
        <begin position="53"/>
        <end position="67"/>
    </location>
</feature>
<dbReference type="Gene3D" id="3.30.70.330">
    <property type="match status" value="1"/>
</dbReference>
<dbReference type="OrthoDB" id="10044938at2759"/>
<feature type="compositionally biased region" description="Polar residues" evidence="2">
    <location>
        <begin position="459"/>
        <end position="475"/>
    </location>
</feature>
<keyword evidence="5" id="KW-1185">Reference proteome</keyword>
<dbReference type="CDD" id="cd12342">
    <property type="entry name" value="RRM_Nab3p"/>
    <property type="match status" value="1"/>
</dbReference>
<dbReference type="KEGG" id="trg:TRUGW13939_03264"/>
<dbReference type="PROSITE" id="PS50102">
    <property type="entry name" value="RRM"/>
    <property type="match status" value="1"/>
</dbReference>
<feature type="region of interest" description="Disordered" evidence="2">
    <location>
        <begin position="1"/>
        <end position="158"/>
    </location>
</feature>
<feature type="compositionally biased region" description="Polar residues" evidence="2">
    <location>
        <begin position="197"/>
        <end position="212"/>
    </location>
</feature>
<reference evidence="5" key="1">
    <citation type="submission" date="2020-06" db="EMBL/GenBank/DDBJ databases">
        <title>A chromosome-scale genome assembly of Talaromyces rugulosus W13939.</title>
        <authorList>
            <person name="Wang B."/>
            <person name="Guo L."/>
            <person name="Ye K."/>
            <person name="Wang L."/>
        </authorList>
    </citation>
    <scope>NUCLEOTIDE SEQUENCE [LARGE SCALE GENOMIC DNA]</scope>
    <source>
        <strain evidence="5">W13939</strain>
    </source>
</reference>
<evidence type="ECO:0000259" key="3">
    <source>
        <dbReference type="PROSITE" id="PS50102"/>
    </source>
</evidence>
<keyword evidence="1" id="KW-0694">RNA-binding</keyword>
<dbReference type="InterPro" id="IPR035979">
    <property type="entry name" value="RBD_domain_sf"/>
</dbReference>
<protein>
    <recommendedName>
        <fullName evidence="3">RRM domain-containing protein</fullName>
    </recommendedName>
</protein>
<dbReference type="EMBL" id="CP055899">
    <property type="protein sequence ID" value="QKX56164.1"/>
    <property type="molecule type" value="Genomic_DNA"/>
</dbReference>
<dbReference type="InterPro" id="IPR000504">
    <property type="entry name" value="RRM_dom"/>
</dbReference>
<feature type="compositionally biased region" description="Polar residues" evidence="2">
    <location>
        <begin position="246"/>
        <end position="265"/>
    </location>
</feature>
<dbReference type="RefSeq" id="XP_035342342.1">
    <property type="nucleotide sequence ID" value="XM_035486449.1"/>
</dbReference>
<feature type="compositionally biased region" description="Basic and acidic residues" evidence="2">
    <location>
        <begin position="476"/>
        <end position="508"/>
    </location>
</feature>
<feature type="region of interest" description="Disordered" evidence="2">
    <location>
        <begin position="431"/>
        <end position="568"/>
    </location>
</feature>
<dbReference type="SUPFAM" id="SSF54928">
    <property type="entry name" value="RNA-binding domain, RBD"/>
    <property type="match status" value="1"/>
</dbReference>
<feature type="domain" description="RRM" evidence="3">
    <location>
        <begin position="363"/>
        <end position="434"/>
    </location>
</feature>
<feature type="compositionally biased region" description="Low complexity" evidence="2">
    <location>
        <begin position="149"/>
        <end position="158"/>
    </location>
</feature>
<evidence type="ECO:0000256" key="2">
    <source>
        <dbReference type="SAM" id="MobiDB-lite"/>
    </source>
</evidence>
<dbReference type="InterPro" id="IPR052600">
    <property type="entry name" value="Nuc_rcpt_coact/corep"/>
</dbReference>
<proteinExistence type="predicted"/>
<evidence type="ECO:0000256" key="1">
    <source>
        <dbReference type="PROSITE-ProRule" id="PRU00176"/>
    </source>
</evidence>
<feature type="compositionally biased region" description="Polar residues" evidence="2">
    <location>
        <begin position="294"/>
        <end position="310"/>
    </location>
</feature>
<sequence>MTPSPPDEAIHFRGKTLTPESPRPLHIPEPSNIPVLENQMDPVFNDTSTYEKLTSKQEEEGLPHRAAQDGGMYENANDIYSRNGEGNAAVHEQEPTHVSSAIEYQQKPPESTAFAELNTPPNPPMETLPNGVPKSPNAPSNQQILFGGSMNVASNSSNNVTAETGIDFQSLLDNITTSASTAPSGPTFTATTSSPSNNPLSQEQQPTSSPSMLASADLPPRPPPQELPAFNFGYSPTNDLHDYHQPLNQTGNQVGSPYATHQQGGHLNPSAAAPGLPLGSSSGVNGLPPPPVATFQQQNPTTSSEATSGHKSARAERQSGRPSNYTDDEAPWPPDIQRKYDEFLRDERVYVTEGLWDRFPPGSRLFVGNLPTERVTKRDLFHLFHKYGKLAQISIKQAYGFIQFLDSSSCHQALQVEQGGLVRGRSIHLEISKPQKNTRAGPSQPEPARVPVSRRSKSPDFSRTGTSNSRATRNQGGDRHERTYDAKRVPFSDFRDDHGSRRRDDYRPPPRSPSPRPFRSREGGYRSRDRTPDRFDRRDRRRSRSPYGRERRFRSPSPRARPGYDENDLGFLRRAPREVPDLQILAFDDVDKKFVFHVESSFSNRGFRVDVSVEPPAYMDTAIQRQVNEGVPFVVKLSRGQQYSGKVTLIMLDFNTGASKLRPSEYPDLDLHVAVEMATQAQSRRRAAAAPNLYQSNVPYSAPSMMPRFPQTLPPAQAVNPPLSNPNQIANLISTLDGPSLQSLLGVLQQTQPGPQPIQQPMQITPNAVNPVDLASLLNSATQQNTVPTIPNAGLQQPQLTPGFGVPVPPQSLNRPDPNLLALLAKGLGGGNPSQSQMPVGSQVQNIVNQLSKWKQ</sequence>
<evidence type="ECO:0000313" key="4">
    <source>
        <dbReference type="EMBL" id="QKX56164.1"/>
    </source>
</evidence>
<dbReference type="AlphaFoldDB" id="A0A7H8QQC5"/>
<dbReference type="SMART" id="SM00360">
    <property type="entry name" value="RRM"/>
    <property type="match status" value="1"/>
</dbReference>